<dbReference type="InterPro" id="IPR023753">
    <property type="entry name" value="FAD/NAD-binding_dom"/>
</dbReference>
<reference evidence="6 7" key="1">
    <citation type="submission" date="2022-06" db="EMBL/GenBank/DDBJ databases">
        <title>Sequencing the genomes of 1000 actinobacteria strains.</title>
        <authorList>
            <person name="Klenk H.-P."/>
        </authorList>
    </citation>
    <scope>NUCLEOTIDE SEQUENCE [LARGE SCALE GENOMIC DNA]</scope>
    <source>
        <strain evidence="6 7">DSM 44170</strain>
    </source>
</reference>
<keyword evidence="3" id="KW-0274">FAD</keyword>
<proteinExistence type="inferred from homology"/>
<keyword evidence="4" id="KW-0560">Oxidoreductase</keyword>
<dbReference type="PRINTS" id="PR00368">
    <property type="entry name" value="FADPNR"/>
</dbReference>
<evidence type="ECO:0000313" key="6">
    <source>
        <dbReference type="EMBL" id="MCP2350176.1"/>
    </source>
</evidence>
<comment type="caution">
    <text evidence="6">The sequence shown here is derived from an EMBL/GenBank/DDBJ whole genome shotgun (WGS) entry which is preliminary data.</text>
</comment>
<evidence type="ECO:0000259" key="5">
    <source>
        <dbReference type="Pfam" id="PF07992"/>
    </source>
</evidence>
<feature type="domain" description="FAD/NAD(P)-binding" evidence="5">
    <location>
        <begin position="11"/>
        <end position="295"/>
    </location>
</feature>
<comment type="similarity">
    <text evidence="1">Belongs to the FAD-dependent oxidoreductase family.</text>
</comment>
<dbReference type="Gene3D" id="3.50.50.100">
    <property type="match status" value="1"/>
</dbReference>
<gene>
    <name evidence="6" type="ORF">HD595_006298</name>
</gene>
<dbReference type="RefSeq" id="WP_253775323.1">
    <property type="nucleotide sequence ID" value="NZ_BAAAVE010000029.1"/>
</dbReference>
<evidence type="ECO:0000256" key="4">
    <source>
        <dbReference type="ARBA" id="ARBA00023002"/>
    </source>
</evidence>
<keyword evidence="7" id="KW-1185">Reference proteome</keyword>
<dbReference type="Pfam" id="PF07992">
    <property type="entry name" value="Pyr_redox_2"/>
    <property type="match status" value="1"/>
</dbReference>
<evidence type="ECO:0000256" key="1">
    <source>
        <dbReference type="ARBA" id="ARBA00006442"/>
    </source>
</evidence>
<dbReference type="SUPFAM" id="SSF51905">
    <property type="entry name" value="FAD/NAD(P)-binding domain"/>
    <property type="match status" value="1"/>
</dbReference>
<name>A0ABT1K842_9ACTN</name>
<dbReference type="PANTHER" id="PTHR43735:SF3">
    <property type="entry name" value="FERROPTOSIS SUPPRESSOR PROTEIN 1"/>
    <property type="match status" value="1"/>
</dbReference>
<dbReference type="InterPro" id="IPR036188">
    <property type="entry name" value="FAD/NAD-bd_sf"/>
</dbReference>
<dbReference type="Proteomes" id="UP001320766">
    <property type="component" value="Unassembled WGS sequence"/>
</dbReference>
<evidence type="ECO:0000256" key="2">
    <source>
        <dbReference type="ARBA" id="ARBA00022630"/>
    </source>
</evidence>
<organism evidence="6 7">
    <name type="scientific">Nonomuraea roseoviolacea subsp. carminata</name>
    <dbReference type="NCBI Taxonomy" id="160689"/>
    <lineage>
        <taxon>Bacteria</taxon>
        <taxon>Bacillati</taxon>
        <taxon>Actinomycetota</taxon>
        <taxon>Actinomycetes</taxon>
        <taxon>Streptosporangiales</taxon>
        <taxon>Streptosporangiaceae</taxon>
        <taxon>Nonomuraea</taxon>
    </lineage>
</organism>
<evidence type="ECO:0000256" key="3">
    <source>
        <dbReference type="ARBA" id="ARBA00022827"/>
    </source>
</evidence>
<evidence type="ECO:0000313" key="7">
    <source>
        <dbReference type="Proteomes" id="UP001320766"/>
    </source>
</evidence>
<dbReference type="EMBL" id="JAMZEC010000001">
    <property type="protein sequence ID" value="MCP2350176.1"/>
    <property type="molecule type" value="Genomic_DNA"/>
</dbReference>
<keyword evidence="2" id="KW-0285">Flavoprotein</keyword>
<sequence>MTETTSTGRPSVVVLGGGYGGVSVAKTLDEVADVTLVDPTEGFVHNVAALRTLVQPDLVDRIYLPYDRLLVHGRFVRDRAVRVDGRRVELESGGVLEPDYLVLATGSSYPFPAKNDEPGLDAAKARHRAAHEELARAGRVLIVGAGPAGLELAGEIKAFAPDKHVVVTDVADDVLAGPFVQELRDELRRQLAELGVELRLGVKLRELPGAPPATRGAIRVTTTEGDEIAADIWYRTFGVELHTEYLDGGSLAGVRDERGYVRVDPRMRVEGETRVFALGDIANADRDVAAAAGRQAEVVAGNIRALITGEGEPLEYARLGPLIAVPLGPEGGSGFFGDGGIATPEMVAELKGRDMMVDRHAALFDVSPDEAQ</sequence>
<protein>
    <submittedName>
        <fullName evidence="6">NADH dehydrogenase FAD-containing subunit</fullName>
    </submittedName>
</protein>
<dbReference type="PANTHER" id="PTHR43735">
    <property type="entry name" value="APOPTOSIS-INDUCING FACTOR 1"/>
    <property type="match status" value="1"/>
</dbReference>
<accession>A0ABT1K842</accession>